<dbReference type="AlphaFoldDB" id="A0A6I4NY19"/>
<proteinExistence type="predicted"/>
<keyword evidence="2" id="KW-1185">Reference proteome</keyword>
<dbReference type="Proteomes" id="UP000471501">
    <property type="component" value="Unassembled WGS sequence"/>
</dbReference>
<accession>A0A6I4NY19</accession>
<organism evidence="1 2">
    <name type="scientific">Flavobacterium hydrocarbonoxydans</name>
    <dbReference type="NCBI Taxonomy" id="2683249"/>
    <lineage>
        <taxon>Bacteria</taxon>
        <taxon>Pseudomonadati</taxon>
        <taxon>Bacteroidota</taxon>
        <taxon>Flavobacteriia</taxon>
        <taxon>Flavobacteriales</taxon>
        <taxon>Flavobacteriaceae</taxon>
        <taxon>Flavobacterium</taxon>
    </lineage>
</organism>
<comment type="caution">
    <text evidence="1">The sequence shown here is derived from an EMBL/GenBank/DDBJ whole genome shotgun (WGS) entry which is preliminary data.</text>
</comment>
<dbReference type="RefSeq" id="WP_160375791.1">
    <property type="nucleotide sequence ID" value="NZ_WSTB01000009.1"/>
</dbReference>
<protein>
    <submittedName>
        <fullName evidence="1">Uncharacterized protein</fullName>
    </submittedName>
</protein>
<dbReference type="EMBL" id="WSTB01000009">
    <property type="protein sequence ID" value="MWB95884.1"/>
    <property type="molecule type" value="Genomic_DNA"/>
</dbReference>
<evidence type="ECO:0000313" key="1">
    <source>
        <dbReference type="EMBL" id="MWB95884.1"/>
    </source>
</evidence>
<evidence type="ECO:0000313" key="2">
    <source>
        <dbReference type="Proteomes" id="UP000471501"/>
    </source>
</evidence>
<reference evidence="1 2" key="1">
    <citation type="submission" date="2019-12" db="EMBL/GenBank/DDBJ databases">
        <authorList>
            <person name="Kim Y.S."/>
        </authorList>
    </citation>
    <scope>NUCLEOTIDE SEQUENCE [LARGE SCALE GENOMIC DNA]</scope>
    <source>
        <strain evidence="1 2">GA093</strain>
    </source>
</reference>
<gene>
    <name evidence="1" type="ORF">GON26_16075</name>
</gene>
<sequence length="240" mass="28194">MNIKRKIFLVLFVIGNFVFSQNKEKTTSSKINFTYERRANCILDKEGLYADTLSLKANFPDHKYKIVSNKKEQSNILGFIALEEFSAKDLKKIYSILSHSTEIIKGTYDPLKNSTKIEVSKDVDYLNASFRDILKMKFKKFNYTVKIDYNKKKVYLKYQSVSYNQTFEENLKKINFVTSDSLKGNYTYKVHDRIYKNLVELNKDYSDKVTPYVLFSNTEYGVQKIISVEETFDLKSFSKE</sequence>
<name>A0A6I4NY19_9FLAO</name>